<dbReference type="Gene3D" id="3.90.550.10">
    <property type="entry name" value="Spore Coat Polysaccharide Biosynthesis Protein SpsA, Chain A"/>
    <property type="match status" value="1"/>
</dbReference>
<dbReference type="AlphaFoldDB" id="A0A380H276"/>
<dbReference type="RefSeq" id="WP_115312832.1">
    <property type="nucleotide sequence ID" value="NZ_CP066042.1"/>
</dbReference>
<evidence type="ECO:0000256" key="2">
    <source>
        <dbReference type="ARBA" id="ARBA00022679"/>
    </source>
</evidence>
<name>A0A380H276_9STAP</name>
<protein>
    <recommendedName>
        <fullName evidence="8">Probable molybdenum cofactor guanylyltransferase</fullName>
        <shortName evidence="8">MoCo guanylyltransferase</shortName>
        <ecNumber evidence="8">2.7.7.77</ecNumber>
    </recommendedName>
    <alternativeName>
        <fullName evidence="8">GTP:molybdopterin guanylyltransferase</fullName>
    </alternativeName>
    <alternativeName>
        <fullName evidence="8">Mo-MPT guanylyltransferase</fullName>
    </alternativeName>
    <alternativeName>
        <fullName evidence="8">Molybdopterin guanylyltransferase</fullName>
    </alternativeName>
    <alternativeName>
        <fullName evidence="8">Molybdopterin-guanine dinucleotide synthase</fullName>
        <shortName evidence="8">MGD synthase</shortName>
    </alternativeName>
</protein>
<comment type="function">
    <text evidence="8">Transfers a GMP moiety from GTP to Mo-molybdopterin (Mo-MPT) cofactor (Moco or molybdenum cofactor) to form Mo-molybdopterin guanine dinucleotide (Mo-MGD) cofactor.</text>
</comment>
<sequence length="201" mass="22805">MKAIILAGGHSERFGKSKAFAEIEGQPFYRKIINTLISTNMFNSVIISTNAQLASQFNYEYVVIDDSIHKNKGPLSGIYSVMKLYSDEELFFVVSVDTPMITSKAVSGLYQFMVSHLIESHLDIVAFKEGNKFIPSIGFYSPQTFKVIENALNSTDYSLKGVYKQLSTDWLDVSEINSPKYWHSNINYQQDLDSLIKQIEE</sequence>
<dbReference type="InterPro" id="IPR025877">
    <property type="entry name" value="MobA-like_NTP_Trfase"/>
</dbReference>
<proteinExistence type="inferred from homology"/>
<evidence type="ECO:0000313" key="11">
    <source>
        <dbReference type="Proteomes" id="UP000255425"/>
    </source>
</evidence>
<dbReference type="InterPro" id="IPR029044">
    <property type="entry name" value="Nucleotide-diphossugar_trans"/>
</dbReference>
<dbReference type="GO" id="GO:0061603">
    <property type="term" value="F:molybdenum cofactor guanylyltransferase activity"/>
    <property type="evidence" value="ECO:0007669"/>
    <property type="project" value="UniProtKB-EC"/>
</dbReference>
<dbReference type="CDD" id="cd02503">
    <property type="entry name" value="MobA"/>
    <property type="match status" value="1"/>
</dbReference>
<dbReference type="NCBIfam" id="NF001457">
    <property type="entry name" value="PRK00317.1-3"/>
    <property type="match status" value="1"/>
</dbReference>
<comment type="caution">
    <text evidence="8">Lacks conserved residue(s) required for the propagation of feature annotation.</text>
</comment>
<dbReference type="InterPro" id="IPR013482">
    <property type="entry name" value="Molybde_CF_guanTrfase"/>
</dbReference>
<evidence type="ECO:0000256" key="5">
    <source>
        <dbReference type="ARBA" id="ARBA00022842"/>
    </source>
</evidence>
<gene>
    <name evidence="8 10" type="primary">mobA</name>
    <name evidence="10" type="ORF">NCTC11807_00815</name>
</gene>
<dbReference type="SUPFAM" id="SSF53448">
    <property type="entry name" value="Nucleotide-diphospho-sugar transferases"/>
    <property type="match status" value="1"/>
</dbReference>
<evidence type="ECO:0000256" key="7">
    <source>
        <dbReference type="ARBA" id="ARBA00023150"/>
    </source>
</evidence>
<dbReference type="GeneID" id="63934789"/>
<accession>A0A380H276</accession>
<keyword evidence="11" id="KW-1185">Reference proteome</keyword>
<keyword evidence="7 8" id="KW-0501">Molybdenum cofactor biosynthesis</keyword>
<feature type="binding site" evidence="8">
    <location>
        <position position="97"/>
    </location>
    <ligand>
        <name>Mg(2+)</name>
        <dbReference type="ChEBI" id="CHEBI:18420"/>
    </ligand>
</feature>
<keyword evidence="5 8" id="KW-0460">Magnesium</keyword>
<comment type="similarity">
    <text evidence="8">Belongs to the MobA family.</text>
</comment>
<dbReference type="GO" id="GO:0005737">
    <property type="term" value="C:cytoplasm"/>
    <property type="evidence" value="ECO:0007669"/>
    <property type="project" value="UniProtKB-SubCell"/>
</dbReference>
<keyword evidence="1 8" id="KW-0963">Cytoplasm</keyword>
<comment type="cofactor">
    <cofactor evidence="8">
        <name>Mg(2+)</name>
        <dbReference type="ChEBI" id="CHEBI:18420"/>
    </cofactor>
</comment>
<comment type="domain">
    <text evidence="8">The N-terminal domain determines nucleotide recognition and specific binding, while the C-terminal domain determines the specific binding to the target protein.</text>
</comment>
<dbReference type="GO" id="GO:0006777">
    <property type="term" value="P:Mo-molybdopterin cofactor biosynthetic process"/>
    <property type="evidence" value="ECO:0007669"/>
    <property type="project" value="UniProtKB-KW"/>
</dbReference>
<organism evidence="10 11">
    <name type="scientific">Staphylococcus saccharolyticus</name>
    <dbReference type="NCBI Taxonomy" id="33028"/>
    <lineage>
        <taxon>Bacteria</taxon>
        <taxon>Bacillati</taxon>
        <taxon>Bacillota</taxon>
        <taxon>Bacilli</taxon>
        <taxon>Bacillales</taxon>
        <taxon>Staphylococcaceae</taxon>
        <taxon>Staphylococcus</taxon>
    </lineage>
</organism>
<evidence type="ECO:0000256" key="8">
    <source>
        <dbReference type="HAMAP-Rule" id="MF_00316"/>
    </source>
</evidence>
<feature type="binding site" evidence="8">
    <location>
        <begin position="6"/>
        <end position="8"/>
    </location>
    <ligand>
        <name>GTP</name>
        <dbReference type="ChEBI" id="CHEBI:37565"/>
    </ligand>
</feature>
<dbReference type="GO" id="GO:0046872">
    <property type="term" value="F:metal ion binding"/>
    <property type="evidence" value="ECO:0007669"/>
    <property type="project" value="UniProtKB-KW"/>
</dbReference>
<dbReference type="Pfam" id="PF12804">
    <property type="entry name" value="NTP_transf_3"/>
    <property type="match status" value="1"/>
</dbReference>
<dbReference type="EC" id="2.7.7.77" evidence="8"/>
<evidence type="ECO:0000256" key="3">
    <source>
        <dbReference type="ARBA" id="ARBA00022723"/>
    </source>
</evidence>
<keyword evidence="2 8" id="KW-0808">Transferase</keyword>
<feature type="domain" description="MobA-like NTP transferase" evidence="9">
    <location>
        <begin position="3"/>
        <end position="166"/>
    </location>
</feature>
<evidence type="ECO:0000259" key="9">
    <source>
        <dbReference type="Pfam" id="PF12804"/>
    </source>
</evidence>
<evidence type="ECO:0000256" key="1">
    <source>
        <dbReference type="ARBA" id="ARBA00022490"/>
    </source>
</evidence>
<dbReference type="Proteomes" id="UP000255425">
    <property type="component" value="Unassembled WGS sequence"/>
</dbReference>
<dbReference type="GO" id="GO:0005525">
    <property type="term" value="F:GTP binding"/>
    <property type="evidence" value="ECO:0007669"/>
    <property type="project" value="UniProtKB-UniRule"/>
</dbReference>
<evidence type="ECO:0000313" key="10">
    <source>
        <dbReference type="EMBL" id="SUM69361.1"/>
    </source>
</evidence>
<keyword evidence="3 8" id="KW-0479">Metal-binding</keyword>
<feature type="binding site" evidence="8">
    <location>
        <position position="66"/>
    </location>
    <ligand>
        <name>GTP</name>
        <dbReference type="ChEBI" id="CHEBI:37565"/>
    </ligand>
</feature>
<feature type="binding site" evidence="8">
    <location>
        <position position="97"/>
    </location>
    <ligand>
        <name>GTP</name>
        <dbReference type="ChEBI" id="CHEBI:37565"/>
    </ligand>
</feature>
<keyword evidence="6 8" id="KW-0342">GTP-binding</keyword>
<comment type="subcellular location">
    <subcellularLocation>
        <location evidence="8">Cytoplasm</location>
    </subcellularLocation>
</comment>
<dbReference type="HAMAP" id="MF_00316">
    <property type="entry name" value="MobA"/>
    <property type="match status" value="1"/>
</dbReference>
<reference evidence="10 11" key="1">
    <citation type="submission" date="2018-06" db="EMBL/GenBank/DDBJ databases">
        <authorList>
            <consortium name="Pathogen Informatics"/>
            <person name="Doyle S."/>
        </authorList>
    </citation>
    <scope>NUCLEOTIDE SEQUENCE [LARGE SCALE GENOMIC DNA]</scope>
    <source>
        <strain evidence="10 11">NCTC11807</strain>
    </source>
</reference>
<keyword evidence="4 8" id="KW-0547">Nucleotide-binding</keyword>
<dbReference type="PANTHER" id="PTHR19136:SF81">
    <property type="entry name" value="MOLYBDENUM COFACTOR GUANYLYLTRANSFERASE"/>
    <property type="match status" value="1"/>
</dbReference>
<comment type="catalytic activity">
    <reaction evidence="8">
        <text>Mo-molybdopterin + GTP + H(+) = Mo-molybdopterin guanine dinucleotide + diphosphate</text>
        <dbReference type="Rhea" id="RHEA:34243"/>
        <dbReference type="ChEBI" id="CHEBI:15378"/>
        <dbReference type="ChEBI" id="CHEBI:33019"/>
        <dbReference type="ChEBI" id="CHEBI:37565"/>
        <dbReference type="ChEBI" id="CHEBI:71302"/>
        <dbReference type="ChEBI" id="CHEBI:71310"/>
        <dbReference type="EC" id="2.7.7.77"/>
    </reaction>
</comment>
<evidence type="ECO:0000256" key="6">
    <source>
        <dbReference type="ARBA" id="ARBA00023134"/>
    </source>
</evidence>
<dbReference type="PANTHER" id="PTHR19136">
    <property type="entry name" value="MOLYBDENUM COFACTOR GUANYLYLTRANSFERASE"/>
    <property type="match status" value="1"/>
</dbReference>
<dbReference type="EMBL" id="UHDZ01000001">
    <property type="protein sequence ID" value="SUM69361.1"/>
    <property type="molecule type" value="Genomic_DNA"/>
</dbReference>
<feature type="binding site" evidence="8">
    <location>
        <position position="18"/>
    </location>
    <ligand>
        <name>GTP</name>
        <dbReference type="ChEBI" id="CHEBI:37565"/>
    </ligand>
</feature>
<evidence type="ECO:0000256" key="4">
    <source>
        <dbReference type="ARBA" id="ARBA00022741"/>
    </source>
</evidence>